<name>A0AAV6FPP4_9TELE</name>
<dbReference type="Pfam" id="PF13855">
    <property type="entry name" value="LRR_8"/>
    <property type="match status" value="1"/>
</dbReference>
<gene>
    <name evidence="3" type="ORF">AALO_G00255150</name>
</gene>
<dbReference type="EMBL" id="JADWDJ010000020">
    <property type="protein sequence ID" value="KAG5264520.1"/>
    <property type="molecule type" value="Genomic_DNA"/>
</dbReference>
<accession>A0AAV6FPP4</accession>
<dbReference type="InterPro" id="IPR001611">
    <property type="entry name" value="Leu-rich_rpt"/>
</dbReference>
<keyword evidence="2" id="KW-0677">Repeat</keyword>
<evidence type="ECO:0000256" key="2">
    <source>
        <dbReference type="ARBA" id="ARBA00022737"/>
    </source>
</evidence>
<dbReference type="SMART" id="SM00369">
    <property type="entry name" value="LRR_TYP"/>
    <property type="match status" value="7"/>
</dbReference>
<keyword evidence="1" id="KW-0433">Leucine-rich repeat</keyword>
<keyword evidence="4" id="KW-1185">Reference proteome</keyword>
<dbReference type="AlphaFoldDB" id="A0AAV6FPP4"/>
<dbReference type="Gene3D" id="3.80.10.10">
    <property type="entry name" value="Ribonuclease Inhibitor"/>
    <property type="match status" value="2"/>
</dbReference>
<dbReference type="SUPFAM" id="SSF52058">
    <property type="entry name" value="L domain-like"/>
    <property type="match status" value="1"/>
</dbReference>
<reference evidence="3" key="1">
    <citation type="submission" date="2020-10" db="EMBL/GenBank/DDBJ databases">
        <title>Chromosome-scale genome assembly of the Allis shad, Alosa alosa.</title>
        <authorList>
            <person name="Margot Z."/>
            <person name="Christophe K."/>
            <person name="Cabau C."/>
            <person name="Louis A."/>
            <person name="Berthelot C."/>
            <person name="Parey E."/>
            <person name="Roest Crollius H."/>
            <person name="Montfort J."/>
            <person name="Robinson-Rechavi M."/>
            <person name="Bucao C."/>
            <person name="Bouchez O."/>
            <person name="Gislard M."/>
            <person name="Lluch J."/>
            <person name="Milhes M."/>
            <person name="Lampietro C."/>
            <person name="Lopez Roques C."/>
            <person name="Donnadieu C."/>
            <person name="Braasch I."/>
            <person name="Desvignes T."/>
            <person name="Postlethwait J."/>
            <person name="Bobe J."/>
            <person name="Guiguen Y."/>
        </authorList>
    </citation>
    <scope>NUCLEOTIDE SEQUENCE</scope>
    <source>
        <strain evidence="3">M-15738</strain>
        <tissue evidence="3">Blood</tissue>
    </source>
</reference>
<dbReference type="PROSITE" id="PS51450">
    <property type="entry name" value="LRR"/>
    <property type="match status" value="3"/>
</dbReference>
<comment type="caution">
    <text evidence="3">The sequence shown here is derived from an EMBL/GenBank/DDBJ whole genome shotgun (WGS) entry which is preliminary data.</text>
</comment>
<evidence type="ECO:0008006" key="5">
    <source>
        <dbReference type="Google" id="ProtNLM"/>
    </source>
</evidence>
<dbReference type="InterPro" id="IPR025875">
    <property type="entry name" value="Leu-rich_rpt_4"/>
</dbReference>
<evidence type="ECO:0000256" key="1">
    <source>
        <dbReference type="ARBA" id="ARBA00022614"/>
    </source>
</evidence>
<dbReference type="PANTHER" id="PTHR48051:SF1">
    <property type="entry name" value="RAS SUPPRESSOR PROTEIN 1"/>
    <property type="match status" value="1"/>
</dbReference>
<dbReference type="SMART" id="SM00364">
    <property type="entry name" value="LRR_BAC"/>
    <property type="match status" value="5"/>
</dbReference>
<dbReference type="PANTHER" id="PTHR48051">
    <property type="match status" value="1"/>
</dbReference>
<sequence length="303" mass="34234">MQRLGPVLPTELKSLQRLTELNLGNNILLEIPVVLKHLHALRKLYLFGNKIESLPPYIFEELPNLTLLNVNHNKIKVIPPQIKSLVNLEVFSIMDNLLECVPAELGCLVQLTEINLNNNKVSSLPPVLGRLSNLRKLYLARNNLYELPEGISGCKSLRILDVAGNLLTMFPTDFGFLALEELLCEGNSLVHAELMTSVQEIEVLSLKELAAREVLMEKRNQCSVVHRTLPLYPELVSMLSQWGWCAVCHKPFLTTWLECVQFVNLKKDMGMKRNLTVPVRAVLCSYTCFNEKGHSYYGIASTV</sequence>
<dbReference type="InterPro" id="IPR003591">
    <property type="entry name" value="Leu-rich_rpt_typical-subtyp"/>
</dbReference>
<dbReference type="GO" id="GO:0005737">
    <property type="term" value="C:cytoplasm"/>
    <property type="evidence" value="ECO:0007669"/>
    <property type="project" value="TreeGrafter"/>
</dbReference>
<evidence type="ECO:0000313" key="4">
    <source>
        <dbReference type="Proteomes" id="UP000823561"/>
    </source>
</evidence>
<protein>
    <recommendedName>
        <fullName evidence="5">Leucine-rich repeat-containing protein 69</fullName>
    </recommendedName>
</protein>
<dbReference type="Pfam" id="PF12799">
    <property type="entry name" value="LRR_4"/>
    <property type="match status" value="1"/>
</dbReference>
<dbReference type="InterPro" id="IPR050216">
    <property type="entry name" value="LRR_domain-containing"/>
</dbReference>
<dbReference type="Proteomes" id="UP000823561">
    <property type="component" value="Chromosome 20"/>
</dbReference>
<evidence type="ECO:0000313" key="3">
    <source>
        <dbReference type="EMBL" id="KAG5264520.1"/>
    </source>
</evidence>
<dbReference type="InterPro" id="IPR032675">
    <property type="entry name" value="LRR_dom_sf"/>
</dbReference>
<proteinExistence type="predicted"/>
<organism evidence="3 4">
    <name type="scientific">Alosa alosa</name>
    <name type="common">allis shad</name>
    <dbReference type="NCBI Taxonomy" id="278164"/>
    <lineage>
        <taxon>Eukaryota</taxon>
        <taxon>Metazoa</taxon>
        <taxon>Chordata</taxon>
        <taxon>Craniata</taxon>
        <taxon>Vertebrata</taxon>
        <taxon>Euteleostomi</taxon>
        <taxon>Actinopterygii</taxon>
        <taxon>Neopterygii</taxon>
        <taxon>Teleostei</taxon>
        <taxon>Clupei</taxon>
        <taxon>Clupeiformes</taxon>
        <taxon>Clupeoidei</taxon>
        <taxon>Clupeidae</taxon>
        <taxon>Alosa</taxon>
    </lineage>
</organism>